<evidence type="ECO:0000313" key="2">
    <source>
        <dbReference type="EMBL" id="WOH06395.1"/>
    </source>
</evidence>
<gene>
    <name evidence="1" type="ORF">DCAR_020537</name>
    <name evidence="2" type="ORF">DCAR_0625821</name>
</gene>
<organism evidence="1">
    <name type="scientific">Daucus carota subsp. sativus</name>
    <name type="common">Carrot</name>
    <dbReference type="NCBI Taxonomy" id="79200"/>
    <lineage>
        <taxon>Eukaryota</taxon>
        <taxon>Viridiplantae</taxon>
        <taxon>Streptophyta</taxon>
        <taxon>Embryophyta</taxon>
        <taxon>Tracheophyta</taxon>
        <taxon>Spermatophyta</taxon>
        <taxon>Magnoliopsida</taxon>
        <taxon>eudicotyledons</taxon>
        <taxon>Gunneridae</taxon>
        <taxon>Pentapetalae</taxon>
        <taxon>asterids</taxon>
        <taxon>campanulids</taxon>
        <taxon>Apiales</taxon>
        <taxon>Apiaceae</taxon>
        <taxon>Apioideae</taxon>
        <taxon>Scandiceae</taxon>
        <taxon>Daucinae</taxon>
        <taxon>Daucus</taxon>
        <taxon>Daucus sect. Daucus</taxon>
    </lineage>
</organism>
<dbReference type="EMBL" id="LNRQ01000006">
    <property type="protein sequence ID" value="KZM92098.1"/>
    <property type="molecule type" value="Genomic_DNA"/>
</dbReference>
<dbReference type="AlphaFoldDB" id="A0A164WQ45"/>
<evidence type="ECO:0000313" key="1">
    <source>
        <dbReference type="EMBL" id="KZM92098.1"/>
    </source>
</evidence>
<dbReference type="EMBL" id="CP093348">
    <property type="protein sequence ID" value="WOH06395.1"/>
    <property type="molecule type" value="Genomic_DNA"/>
</dbReference>
<dbReference type="Gramene" id="KZM92098">
    <property type="protein sequence ID" value="KZM92098"/>
    <property type="gene ID" value="DCAR_020537"/>
</dbReference>
<proteinExistence type="predicted"/>
<reference evidence="1" key="1">
    <citation type="journal article" date="2016" name="Nat. Genet.">
        <title>A high-quality carrot genome assembly provides new insights into carotenoid accumulation and asterid genome evolution.</title>
        <authorList>
            <person name="Iorizzo M."/>
            <person name="Ellison S."/>
            <person name="Senalik D."/>
            <person name="Zeng P."/>
            <person name="Satapoomin P."/>
            <person name="Huang J."/>
            <person name="Bowman M."/>
            <person name="Iovene M."/>
            <person name="Sanseverino W."/>
            <person name="Cavagnaro P."/>
            <person name="Yildiz M."/>
            <person name="Macko-Podgorni A."/>
            <person name="Moranska E."/>
            <person name="Grzebelus E."/>
            <person name="Grzebelus D."/>
            <person name="Ashrafi H."/>
            <person name="Zheng Z."/>
            <person name="Cheng S."/>
            <person name="Spooner D."/>
            <person name="Van Deynze A."/>
            <person name="Simon P."/>
        </authorList>
    </citation>
    <scope>NUCLEOTIDE SEQUENCE [LARGE SCALE GENOMIC DNA]</scope>
    <source>
        <tissue evidence="1">Leaf</tissue>
    </source>
</reference>
<name>A0A164WQ45_DAUCS</name>
<keyword evidence="3" id="KW-1185">Reference proteome</keyword>
<dbReference type="Proteomes" id="UP000077755">
    <property type="component" value="Chromosome 6"/>
</dbReference>
<evidence type="ECO:0000313" key="3">
    <source>
        <dbReference type="Proteomes" id="UP000077755"/>
    </source>
</evidence>
<sequence>MGRCTLAPQIMKKCCPWWPADQVIDMANIGKRAIHYLHKLSAANIPTDLTEKGQNFERNQNLRTADDLLLSENSSKDKLETCRSAATIAPPQIEKCLCTAMQKIMELDALKFKGDSRYTRSYNMSRWSQSSCVGDNFR</sequence>
<reference evidence="2" key="2">
    <citation type="submission" date="2022-03" db="EMBL/GenBank/DDBJ databases">
        <title>Draft title - Genomic analysis of global carrot germplasm unveils the trajectory of domestication and the origin of high carotenoid orange carrot.</title>
        <authorList>
            <person name="Iorizzo M."/>
            <person name="Ellison S."/>
            <person name="Senalik D."/>
            <person name="Macko-Podgorni A."/>
            <person name="Grzebelus D."/>
            <person name="Bostan H."/>
            <person name="Rolling W."/>
            <person name="Curaba J."/>
            <person name="Simon P."/>
        </authorList>
    </citation>
    <scope>NUCLEOTIDE SEQUENCE</scope>
    <source>
        <tissue evidence="2">Leaf</tissue>
    </source>
</reference>
<protein>
    <submittedName>
        <fullName evidence="1">Uncharacterized protein</fullName>
    </submittedName>
</protein>
<accession>A0A164WQ45</accession>